<dbReference type="PIRSF" id="PIRSF036427">
    <property type="entry name" value="Precrrn-2_mtase"/>
    <property type="match status" value="1"/>
</dbReference>
<proteinExistence type="inferred from homology"/>
<dbReference type="NCBIfam" id="TIGR01467">
    <property type="entry name" value="cobI_cbiL"/>
    <property type="match status" value="1"/>
</dbReference>
<dbReference type="InterPro" id="IPR014776">
    <property type="entry name" value="4pyrrole_Mease_sub2"/>
</dbReference>
<dbReference type="InterPro" id="IPR006364">
    <property type="entry name" value="CobI/CbiL/CobIJ_dom"/>
</dbReference>
<dbReference type="EC" id="2.1.1.130" evidence="9"/>
<dbReference type="GO" id="GO:0030788">
    <property type="term" value="F:precorrin-2 C20-methyltransferase activity"/>
    <property type="evidence" value="ECO:0007669"/>
    <property type="project" value="UniProtKB-EC"/>
</dbReference>
<dbReference type="RefSeq" id="WP_186871804.1">
    <property type="nucleotide sequence ID" value="NZ_JACOOR010000003.1"/>
</dbReference>
<dbReference type="Proteomes" id="UP000649345">
    <property type="component" value="Unassembled WGS sequence"/>
</dbReference>
<reference evidence="9" key="1">
    <citation type="submission" date="2020-08" db="EMBL/GenBank/DDBJ databases">
        <title>Genome public.</title>
        <authorList>
            <person name="Liu C."/>
            <person name="Sun Q."/>
        </authorList>
    </citation>
    <scope>NUCLEOTIDE SEQUENCE</scope>
    <source>
        <strain evidence="9">NSJ-68</strain>
    </source>
</reference>
<dbReference type="InterPro" id="IPR014777">
    <property type="entry name" value="4pyrrole_Mease_sub1"/>
</dbReference>
<dbReference type="Pfam" id="PF00590">
    <property type="entry name" value="TP_methylase"/>
    <property type="match status" value="1"/>
</dbReference>
<protein>
    <submittedName>
        <fullName evidence="9">Precorrin-2 C(20)-methyltransferase</fullName>
        <ecNumber evidence="9">2.1.1.130</ecNumber>
    </submittedName>
</protein>
<keyword evidence="3" id="KW-0169">Cobalamin biosynthesis</keyword>
<evidence type="ECO:0000256" key="1">
    <source>
        <dbReference type="ARBA" id="ARBA00004953"/>
    </source>
</evidence>
<dbReference type="EMBL" id="JACOOR010000003">
    <property type="protein sequence ID" value="MBC5659447.1"/>
    <property type="molecule type" value="Genomic_DNA"/>
</dbReference>
<organism evidence="9 10">
    <name type="scientific">Anaerosacchariphilus hominis</name>
    <dbReference type="NCBI Taxonomy" id="2763017"/>
    <lineage>
        <taxon>Bacteria</taxon>
        <taxon>Bacillati</taxon>
        <taxon>Bacillota</taxon>
        <taxon>Clostridia</taxon>
        <taxon>Lachnospirales</taxon>
        <taxon>Lachnospiraceae</taxon>
        <taxon>Anaerosacchariphilus</taxon>
    </lineage>
</organism>
<keyword evidence="6" id="KW-0949">S-adenosyl-L-methionine</keyword>
<evidence type="ECO:0000256" key="7">
    <source>
        <dbReference type="PIRNR" id="PIRNR036427"/>
    </source>
</evidence>
<evidence type="ECO:0000313" key="9">
    <source>
        <dbReference type="EMBL" id="MBC5659447.1"/>
    </source>
</evidence>
<keyword evidence="5 9" id="KW-0808">Transferase</keyword>
<evidence type="ECO:0000256" key="5">
    <source>
        <dbReference type="ARBA" id="ARBA00022679"/>
    </source>
</evidence>
<evidence type="ECO:0000256" key="4">
    <source>
        <dbReference type="ARBA" id="ARBA00022603"/>
    </source>
</evidence>
<dbReference type="InterPro" id="IPR035996">
    <property type="entry name" value="4pyrrol_Methylase_sf"/>
</dbReference>
<evidence type="ECO:0000256" key="6">
    <source>
        <dbReference type="ARBA" id="ARBA00022691"/>
    </source>
</evidence>
<dbReference type="InterPro" id="IPR012382">
    <property type="entry name" value="CobI/CbiL"/>
</dbReference>
<dbReference type="PANTHER" id="PTHR43467:SF2">
    <property type="entry name" value="COBALT-PRECORRIN-2 C(20)-METHYLTRANSFERASE"/>
    <property type="match status" value="1"/>
</dbReference>
<dbReference type="Gene3D" id="3.30.950.10">
    <property type="entry name" value="Methyltransferase, Cobalt-precorrin-4 Transmethylase, Domain 2"/>
    <property type="match status" value="1"/>
</dbReference>
<keyword evidence="10" id="KW-1185">Reference proteome</keyword>
<dbReference type="SUPFAM" id="SSF53790">
    <property type="entry name" value="Tetrapyrrole methylase"/>
    <property type="match status" value="1"/>
</dbReference>
<gene>
    <name evidence="9" type="primary">cobI</name>
    <name evidence="9" type="ORF">H8S44_06650</name>
</gene>
<feature type="domain" description="Tetrapyrrole methylase" evidence="8">
    <location>
        <begin position="4"/>
        <end position="211"/>
    </location>
</feature>
<dbReference type="GO" id="GO:0009236">
    <property type="term" value="P:cobalamin biosynthetic process"/>
    <property type="evidence" value="ECO:0007669"/>
    <property type="project" value="UniProtKB-UniRule"/>
</dbReference>
<accession>A0A923LC75</accession>
<dbReference type="PANTHER" id="PTHR43467">
    <property type="entry name" value="COBALT-PRECORRIN-2 C(20)-METHYLTRANSFERASE"/>
    <property type="match status" value="1"/>
</dbReference>
<name>A0A923LC75_9FIRM</name>
<keyword evidence="4 9" id="KW-0489">Methyltransferase</keyword>
<comment type="similarity">
    <text evidence="2 7">Belongs to the precorrin methyltransferase family.</text>
</comment>
<dbReference type="CDD" id="cd11645">
    <property type="entry name" value="Precorrin_2_C20_MT"/>
    <property type="match status" value="1"/>
</dbReference>
<evidence type="ECO:0000313" key="10">
    <source>
        <dbReference type="Proteomes" id="UP000649345"/>
    </source>
</evidence>
<comment type="caution">
    <text evidence="9">The sequence shown here is derived from an EMBL/GenBank/DDBJ whole genome shotgun (WGS) entry which is preliminary data.</text>
</comment>
<comment type="pathway">
    <text evidence="1">Cofactor biosynthesis; adenosylcobalamin biosynthesis.</text>
</comment>
<dbReference type="Gene3D" id="3.40.1010.10">
    <property type="entry name" value="Cobalt-precorrin-4 Transmethylase, Domain 1"/>
    <property type="match status" value="1"/>
</dbReference>
<evidence type="ECO:0000259" key="8">
    <source>
        <dbReference type="Pfam" id="PF00590"/>
    </source>
</evidence>
<evidence type="ECO:0000256" key="2">
    <source>
        <dbReference type="ARBA" id="ARBA00005879"/>
    </source>
</evidence>
<dbReference type="GO" id="GO:0032259">
    <property type="term" value="P:methylation"/>
    <property type="evidence" value="ECO:0007669"/>
    <property type="project" value="UniProtKB-KW"/>
</dbReference>
<dbReference type="AlphaFoldDB" id="A0A923LC75"/>
<sequence>MKGKLYGIGVGPGDPELLTLKAKRILDEADIIAVPVKEAGEESTALEIIRPVVELEQKHLLEVVFRMAKDKEERKKCREAACRQLTAELSRGKNIAMITLGDVSVYSTYMYVNQYVAEHGFETEIIPGIPSFCSGAAVAQLPLMEGNESLVIVPSVRAEQQVEEAIAHYDNVVIMKAGGSIGRILELMKKYDRTESCATVISCVGMKDEYIGPLDPERTYSYFTTVIIKREKR</sequence>
<evidence type="ECO:0000256" key="3">
    <source>
        <dbReference type="ARBA" id="ARBA00022573"/>
    </source>
</evidence>
<dbReference type="InterPro" id="IPR000878">
    <property type="entry name" value="4pyrrol_Mease"/>
</dbReference>